<dbReference type="NCBIfam" id="TIGR03953">
    <property type="entry name" value="rplD_bact"/>
    <property type="match status" value="1"/>
</dbReference>
<evidence type="ECO:0000256" key="3">
    <source>
        <dbReference type="ARBA" id="ARBA00023274"/>
    </source>
</evidence>
<dbReference type="GO" id="GO:1990904">
    <property type="term" value="C:ribonucleoprotein complex"/>
    <property type="evidence" value="ECO:0007669"/>
    <property type="project" value="UniProtKB-KW"/>
</dbReference>
<keyword evidence="5" id="KW-0694">RNA-binding</keyword>
<keyword evidence="5" id="KW-0699">rRNA-binding</keyword>
<dbReference type="Pfam" id="PF00573">
    <property type="entry name" value="Ribosomal_L4"/>
    <property type="match status" value="1"/>
</dbReference>
<protein>
    <recommendedName>
        <fullName evidence="4 5">Large ribosomal subunit protein uL4</fullName>
    </recommendedName>
</protein>
<evidence type="ECO:0000313" key="7">
    <source>
        <dbReference type="EMBL" id="PIV45566.1"/>
    </source>
</evidence>
<evidence type="ECO:0000256" key="4">
    <source>
        <dbReference type="ARBA" id="ARBA00035244"/>
    </source>
</evidence>
<name>A0A2M7DAT3_9BACT</name>
<dbReference type="Proteomes" id="UP000229625">
    <property type="component" value="Unassembled WGS sequence"/>
</dbReference>
<evidence type="ECO:0000256" key="2">
    <source>
        <dbReference type="ARBA" id="ARBA00022980"/>
    </source>
</evidence>
<comment type="function">
    <text evidence="5">Forms part of the polypeptide exit tunnel.</text>
</comment>
<dbReference type="GO" id="GO:0006412">
    <property type="term" value="P:translation"/>
    <property type="evidence" value="ECO:0007669"/>
    <property type="project" value="UniProtKB-UniRule"/>
</dbReference>
<dbReference type="InterPro" id="IPR013005">
    <property type="entry name" value="Ribosomal_uL4-like"/>
</dbReference>
<dbReference type="PANTHER" id="PTHR10746">
    <property type="entry name" value="50S RIBOSOMAL PROTEIN L4"/>
    <property type="match status" value="1"/>
</dbReference>
<comment type="caution">
    <text evidence="7">The sequence shown here is derived from an EMBL/GenBank/DDBJ whole genome shotgun (WGS) entry which is preliminary data.</text>
</comment>
<dbReference type="AlphaFoldDB" id="A0A2M7DAT3"/>
<dbReference type="EMBL" id="PETY01000024">
    <property type="protein sequence ID" value="PIV45566.1"/>
    <property type="molecule type" value="Genomic_DNA"/>
</dbReference>
<accession>A0A2M7DAT3</accession>
<dbReference type="HAMAP" id="MF_01328_B">
    <property type="entry name" value="Ribosomal_uL4_B"/>
    <property type="match status" value="1"/>
</dbReference>
<sequence>MKVSVYDQQGKEIGTTLLPKEIFEVPMNLDLLHQIVTSSMANERRVIAHAKNRGEVRGGGKKPWKQKGTGRSRQGSIRSPLWKGGGVTFGPRNNRVFKKKIPKKMRKKALFMVLSEKLRHNLLILLEELKINSSKTKLLMETLGRFPINKESCLIALPEMDKTLILAAKNIPQVKMVQAKDLNCKELLLWKYLILPKESLKVIKETFK</sequence>
<organism evidence="7 8">
    <name type="scientific">Candidatus Nealsonbacteria bacterium CG02_land_8_20_14_3_00_34_20</name>
    <dbReference type="NCBI Taxonomy" id="1974698"/>
    <lineage>
        <taxon>Bacteria</taxon>
        <taxon>Candidatus Nealsoniibacteriota</taxon>
    </lineage>
</organism>
<dbReference type="PANTHER" id="PTHR10746:SF6">
    <property type="entry name" value="LARGE RIBOSOMAL SUBUNIT PROTEIN UL4M"/>
    <property type="match status" value="1"/>
</dbReference>
<gene>
    <name evidence="5" type="primary">rplD</name>
    <name evidence="7" type="ORF">COS24_01705</name>
</gene>
<feature type="region of interest" description="Disordered" evidence="6">
    <location>
        <begin position="51"/>
        <end position="79"/>
    </location>
</feature>
<comment type="subunit">
    <text evidence="5">Part of the 50S ribosomal subunit.</text>
</comment>
<dbReference type="GO" id="GO:0005840">
    <property type="term" value="C:ribosome"/>
    <property type="evidence" value="ECO:0007669"/>
    <property type="project" value="UniProtKB-KW"/>
</dbReference>
<comment type="similarity">
    <text evidence="1 5">Belongs to the universal ribosomal protein uL4 family.</text>
</comment>
<dbReference type="Gene3D" id="3.40.1370.10">
    <property type="match status" value="1"/>
</dbReference>
<evidence type="ECO:0000256" key="5">
    <source>
        <dbReference type="HAMAP-Rule" id="MF_01328"/>
    </source>
</evidence>
<dbReference type="SUPFAM" id="SSF52166">
    <property type="entry name" value="Ribosomal protein L4"/>
    <property type="match status" value="1"/>
</dbReference>
<evidence type="ECO:0000256" key="1">
    <source>
        <dbReference type="ARBA" id="ARBA00010528"/>
    </source>
</evidence>
<keyword evidence="3 5" id="KW-0687">Ribonucleoprotein</keyword>
<dbReference type="GO" id="GO:0019843">
    <property type="term" value="F:rRNA binding"/>
    <property type="evidence" value="ECO:0007669"/>
    <property type="project" value="UniProtKB-UniRule"/>
</dbReference>
<evidence type="ECO:0000256" key="6">
    <source>
        <dbReference type="SAM" id="MobiDB-lite"/>
    </source>
</evidence>
<comment type="function">
    <text evidence="5">One of the primary rRNA binding proteins, this protein initially binds near the 5'-end of the 23S rRNA. It is important during the early stages of 50S assembly. It makes multiple contacts with different domains of the 23S rRNA in the assembled 50S subunit and ribosome.</text>
</comment>
<feature type="compositionally biased region" description="Basic residues" evidence="6">
    <location>
        <begin position="59"/>
        <end position="70"/>
    </location>
</feature>
<dbReference type="InterPro" id="IPR002136">
    <property type="entry name" value="Ribosomal_uL4"/>
</dbReference>
<evidence type="ECO:0000313" key="8">
    <source>
        <dbReference type="Proteomes" id="UP000229625"/>
    </source>
</evidence>
<keyword evidence="2 5" id="KW-0689">Ribosomal protein</keyword>
<proteinExistence type="inferred from homology"/>
<reference evidence="8" key="1">
    <citation type="submission" date="2017-09" db="EMBL/GenBank/DDBJ databases">
        <title>Depth-based differentiation of microbial function through sediment-hosted aquifers and enrichment of novel symbionts in the deep terrestrial subsurface.</title>
        <authorList>
            <person name="Probst A.J."/>
            <person name="Ladd B."/>
            <person name="Jarett J.K."/>
            <person name="Geller-Mcgrath D.E."/>
            <person name="Sieber C.M.K."/>
            <person name="Emerson J.B."/>
            <person name="Anantharaman K."/>
            <person name="Thomas B.C."/>
            <person name="Malmstrom R."/>
            <person name="Stieglmeier M."/>
            <person name="Klingl A."/>
            <person name="Woyke T."/>
            <person name="Ryan C.M."/>
            <person name="Banfield J.F."/>
        </authorList>
    </citation>
    <scope>NUCLEOTIDE SEQUENCE [LARGE SCALE GENOMIC DNA]</scope>
</reference>
<dbReference type="InterPro" id="IPR023574">
    <property type="entry name" value="Ribosomal_uL4_dom_sf"/>
</dbReference>
<dbReference type="GO" id="GO:0003735">
    <property type="term" value="F:structural constituent of ribosome"/>
    <property type="evidence" value="ECO:0007669"/>
    <property type="project" value="InterPro"/>
</dbReference>